<gene>
    <name evidence="1" type="ORF">AVEN_4311_1</name>
</gene>
<protein>
    <submittedName>
        <fullName evidence="1">Uncharacterized protein</fullName>
    </submittedName>
</protein>
<evidence type="ECO:0000313" key="1">
    <source>
        <dbReference type="EMBL" id="GBM51798.1"/>
    </source>
</evidence>
<proteinExistence type="predicted"/>
<sequence>MQCWYITVLHRNNHERQGRRFLYKARLKNSKVSRASLSQNVSDCTSRERTVVVQTVTFCCTIPQEIIAKADEDKDWGSQYSKSQVNRTQVSRAGFYHRMSLKSHIQKTVKPPFGTVPFLHMHGASHLMCAPRRAELLCYRSRLGHLWQGDRDRNLWVPDRDLTTRQGIPNVQWMWIITPQ</sequence>
<dbReference type="EMBL" id="BGPR01001350">
    <property type="protein sequence ID" value="GBM51798.1"/>
    <property type="molecule type" value="Genomic_DNA"/>
</dbReference>
<accession>A0A4Y2GGX8</accession>
<evidence type="ECO:0000313" key="2">
    <source>
        <dbReference type="Proteomes" id="UP000499080"/>
    </source>
</evidence>
<comment type="caution">
    <text evidence="1">The sequence shown here is derived from an EMBL/GenBank/DDBJ whole genome shotgun (WGS) entry which is preliminary data.</text>
</comment>
<keyword evidence="2" id="KW-1185">Reference proteome</keyword>
<reference evidence="1 2" key="1">
    <citation type="journal article" date="2019" name="Sci. Rep.">
        <title>Orb-weaving spider Araneus ventricosus genome elucidates the spidroin gene catalogue.</title>
        <authorList>
            <person name="Kono N."/>
            <person name="Nakamura H."/>
            <person name="Ohtoshi R."/>
            <person name="Moran D.A.P."/>
            <person name="Shinohara A."/>
            <person name="Yoshida Y."/>
            <person name="Fujiwara M."/>
            <person name="Mori M."/>
            <person name="Tomita M."/>
            <person name="Arakawa K."/>
        </authorList>
    </citation>
    <scope>NUCLEOTIDE SEQUENCE [LARGE SCALE GENOMIC DNA]</scope>
</reference>
<name>A0A4Y2GGX8_ARAVE</name>
<organism evidence="1 2">
    <name type="scientific">Araneus ventricosus</name>
    <name type="common">Orbweaver spider</name>
    <name type="synonym">Epeira ventricosa</name>
    <dbReference type="NCBI Taxonomy" id="182803"/>
    <lineage>
        <taxon>Eukaryota</taxon>
        <taxon>Metazoa</taxon>
        <taxon>Ecdysozoa</taxon>
        <taxon>Arthropoda</taxon>
        <taxon>Chelicerata</taxon>
        <taxon>Arachnida</taxon>
        <taxon>Araneae</taxon>
        <taxon>Araneomorphae</taxon>
        <taxon>Entelegynae</taxon>
        <taxon>Araneoidea</taxon>
        <taxon>Araneidae</taxon>
        <taxon>Araneus</taxon>
    </lineage>
</organism>
<dbReference type="AlphaFoldDB" id="A0A4Y2GGX8"/>
<dbReference type="Proteomes" id="UP000499080">
    <property type="component" value="Unassembled WGS sequence"/>
</dbReference>